<feature type="transmembrane region" description="Helical" evidence="2">
    <location>
        <begin position="31"/>
        <end position="51"/>
    </location>
</feature>
<dbReference type="AlphaFoldDB" id="A0A1V8SJQ2"/>
<name>A0A1V8SJQ2_9PEZI</name>
<gene>
    <name evidence="3" type="ORF">B0A48_15106</name>
</gene>
<protein>
    <submittedName>
        <fullName evidence="3">Uncharacterized protein</fullName>
    </submittedName>
</protein>
<organism evidence="3 4">
    <name type="scientific">Cryoendolithus antarcticus</name>
    <dbReference type="NCBI Taxonomy" id="1507870"/>
    <lineage>
        <taxon>Eukaryota</taxon>
        <taxon>Fungi</taxon>
        <taxon>Dikarya</taxon>
        <taxon>Ascomycota</taxon>
        <taxon>Pezizomycotina</taxon>
        <taxon>Dothideomycetes</taxon>
        <taxon>Dothideomycetidae</taxon>
        <taxon>Cladosporiales</taxon>
        <taxon>Cladosporiaceae</taxon>
        <taxon>Cryoendolithus</taxon>
    </lineage>
</organism>
<evidence type="ECO:0000256" key="2">
    <source>
        <dbReference type="SAM" id="Phobius"/>
    </source>
</evidence>
<proteinExistence type="predicted"/>
<evidence type="ECO:0000313" key="3">
    <source>
        <dbReference type="EMBL" id="OQN99257.1"/>
    </source>
</evidence>
<dbReference type="EMBL" id="NAJO01000041">
    <property type="protein sequence ID" value="OQN99257.1"/>
    <property type="molecule type" value="Genomic_DNA"/>
</dbReference>
<dbReference type="InParanoid" id="A0A1V8SJQ2"/>
<dbReference type="Proteomes" id="UP000192596">
    <property type="component" value="Unassembled WGS sequence"/>
</dbReference>
<feature type="compositionally biased region" description="Low complexity" evidence="1">
    <location>
        <begin position="125"/>
        <end position="144"/>
    </location>
</feature>
<comment type="caution">
    <text evidence="3">The sequence shown here is derived from an EMBL/GenBank/DDBJ whole genome shotgun (WGS) entry which is preliminary data.</text>
</comment>
<sequence length="192" mass="20691">MEELGSIAGPTVHREIPSVTAAMILTSPPRMLLISVVCLVVGILIYLALRLANKSGALGGDKANLAVLITVMGFASIVVVQHESLEWLKWLGERNRHLVHHHPLHEVEQIPGCTAREPTVISKPQEAAVAAQSSSTSHSSGRQQTRADSGTIWLNGAASPRGDQLSDGRTFATHRGTIPMEDSTLPDHQLRH</sequence>
<keyword evidence="2" id="KW-0812">Transmembrane</keyword>
<accession>A0A1V8SJQ2</accession>
<keyword evidence="4" id="KW-1185">Reference proteome</keyword>
<evidence type="ECO:0000313" key="4">
    <source>
        <dbReference type="Proteomes" id="UP000192596"/>
    </source>
</evidence>
<evidence type="ECO:0000256" key="1">
    <source>
        <dbReference type="SAM" id="MobiDB-lite"/>
    </source>
</evidence>
<feature type="region of interest" description="Disordered" evidence="1">
    <location>
        <begin position="124"/>
        <end position="192"/>
    </location>
</feature>
<keyword evidence="2" id="KW-0472">Membrane</keyword>
<reference evidence="4" key="1">
    <citation type="submission" date="2017-03" db="EMBL/GenBank/DDBJ databases">
        <title>Genomes of endolithic fungi from Antarctica.</title>
        <authorList>
            <person name="Coleine C."/>
            <person name="Masonjones S."/>
            <person name="Stajich J.E."/>
        </authorList>
    </citation>
    <scope>NUCLEOTIDE SEQUENCE [LARGE SCALE GENOMIC DNA]</scope>
    <source>
        <strain evidence="4">CCFEE 5527</strain>
    </source>
</reference>
<keyword evidence="2" id="KW-1133">Transmembrane helix</keyword>
<feature type="transmembrane region" description="Helical" evidence="2">
    <location>
        <begin position="63"/>
        <end position="80"/>
    </location>
</feature>